<dbReference type="AlphaFoldDB" id="A0A433QRR9"/>
<dbReference type="EMBL" id="RBNJ01002034">
    <property type="protein sequence ID" value="RUS32470.1"/>
    <property type="molecule type" value="Genomic_DNA"/>
</dbReference>
<gene>
    <name evidence="12" type="ORF">BC938DRAFT_475317</name>
</gene>
<dbReference type="InterPro" id="IPR004839">
    <property type="entry name" value="Aminotransferase_I/II_large"/>
</dbReference>
<comment type="cofactor">
    <cofactor evidence="1">
        <name>pyridoxal 5'-phosphate</name>
        <dbReference type="ChEBI" id="CHEBI:597326"/>
    </cofactor>
</comment>
<evidence type="ECO:0000256" key="9">
    <source>
        <dbReference type="ARBA" id="ARBA00023098"/>
    </source>
</evidence>
<dbReference type="Gene3D" id="3.90.1150.10">
    <property type="entry name" value="Aspartate Aminotransferase, domain 1"/>
    <property type="match status" value="1"/>
</dbReference>
<evidence type="ECO:0000259" key="11">
    <source>
        <dbReference type="Pfam" id="PF00155"/>
    </source>
</evidence>
<dbReference type="InterPro" id="IPR050087">
    <property type="entry name" value="AON_synthase_class-II"/>
</dbReference>
<dbReference type="GO" id="GO:0004758">
    <property type="term" value="F:serine C-palmitoyltransferase activity"/>
    <property type="evidence" value="ECO:0007669"/>
    <property type="project" value="TreeGrafter"/>
</dbReference>
<dbReference type="InterPro" id="IPR015421">
    <property type="entry name" value="PyrdxlP-dep_Trfase_major"/>
</dbReference>
<keyword evidence="9" id="KW-0443">Lipid metabolism</keyword>
<evidence type="ECO:0000313" key="13">
    <source>
        <dbReference type="Proteomes" id="UP000274822"/>
    </source>
</evidence>
<keyword evidence="13" id="KW-1185">Reference proteome</keyword>
<keyword evidence="10" id="KW-0012">Acyltransferase</keyword>
<evidence type="ECO:0000256" key="3">
    <source>
        <dbReference type="ARBA" id="ARBA00004991"/>
    </source>
</evidence>
<dbReference type="PANTHER" id="PTHR13693:SF2">
    <property type="entry name" value="SERINE PALMITOYLTRANSFERASE 1"/>
    <property type="match status" value="1"/>
</dbReference>
<dbReference type="EC" id="2.3.1.50" evidence="5"/>
<evidence type="ECO:0000256" key="10">
    <source>
        <dbReference type="ARBA" id="ARBA00023315"/>
    </source>
</evidence>
<dbReference type="InterPro" id="IPR015422">
    <property type="entry name" value="PyrdxlP-dep_Trfase_small"/>
</dbReference>
<evidence type="ECO:0000313" key="12">
    <source>
        <dbReference type="EMBL" id="RUS32470.1"/>
    </source>
</evidence>
<comment type="caution">
    <text evidence="12">The sequence shown here is derived from an EMBL/GenBank/DDBJ whole genome shotgun (WGS) entry which is preliminary data.</text>
</comment>
<reference evidence="12 13" key="1">
    <citation type="journal article" date="2018" name="New Phytol.">
        <title>Phylogenomics of Endogonaceae and evolution of mycorrhizas within Mucoromycota.</title>
        <authorList>
            <person name="Chang Y."/>
            <person name="Desiro A."/>
            <person name="Na H."/>
            <person name="Sandor L."/>
            <person name="Lipzen A."/>
            <person name="Clum A."/>
            <person name="Barry K."/>
            <person name="Grigoriev I.V."/>
            <person name="Martin F.M."/>
            <person name="Stajich J.E."/>
            <person name="Smith M.E."/>
            <person name="Bonito G."/>
            <person name="Spatafora J.W."/>
        </authorList>
    </citation>
    <scope>NUCLEOTIDE SEQUENCE [LARGE SCALE GENOMIC DNA]</scope>
    <source>
        <strain evidence="12 13">AD002</strain>
    </source>
</reference>
<dbReference type="GO" id="GO:0030170">
    <property type="term" value="F:pyridoxal phosphate binding"/>
    <property type="evidence" value="ECO:0007669"/>
    <property type="project" value="InterPro"/>
</dbReference>
<keyword evidence="8" id="KW-0746">Sphingolipid metabolism</keyword>
<name>A0A433QRR9_9FUNG</name>
<evidence type="ECO:0000256" key="4">
    <source>
        <dbReference type="ARBA" id="ARBA00008392"/>
    </source>
</evidence>
<dbReference type="GO" id="GO:0005783">
    <property type="term" value="C:endoplasmic reticulum"/>
    <property type="evidence" value="ECO:0007669"/>
    <property type="project" value="TreeGrafter"/>
</dbReference>
<keyword evidence="7" id="KW-0663">Pyridoxal phosphate</keyword>
<evidence type="ECO:0000256" key="1">
    <source>
        <dbReference type="ARBA" id="ARBA00001933"/>
    </source>
</evidence>
<dbReference type="SUPFAM" id="SSF53383">
    <property type="entry name" value="PLP-dependent transferases"/>
    <property type="match status" value="1"/>
</dbReference>
<sequence>MNPPSSILPSTDGDDLAILNTTFVAISEFILSIPGSAGVLRYIKTSYQDDPFRVVLELILVFFAIQYMSAKKYKIDDNAVKLTSKEIDELVTEWTPEPLVPPLSDQDRLDLEKSTLITGAQGPKPRVGSNQKPLLNLASANYLGLCSSDRIKEKAVQTLREYGVGSCGPPGFYGTIDVHMDLERNIAQFLGVEEAIIYAQGFSTISSVVPAFAKRGDVIVVDDGVNFAIQKGVFISRSNVRWFKHNDVNDLERVLEDIRVEDLVLKKRLTRRFIVTEGLFQNHGDIAPLPKIIELKRKYKYRLILDESQSFGVLGRRGAGLTDLFDIPAQEVDMIVGSMATSLCSAGGFCAGSHEIVDHQRLSGSAYCFSASIPAMLAVSTSEALAILSSTPTLLTDLHDRARLLRSILAHRSLTPLIDLYAPEPDHPAPFLHIRARETFLASRLRDGERAVPREDEERLWQEVVDECANQGVMITRAKYVVKQEVNCPRPSVRVCVSAAHTRKECEKAAGAVKSAIVKVFGRWRK</sequence>
<evidence type="ECO:0000256" key="2">
    <source>
        <dbReference type="ARBA" id="ARBA00004760"/>
    </source>
</evidence>
<evidence type="ECO:0000256" key="8">
    <source>
        <dbReference type="ARBA" id="ARBA00022919"/>
    </source>
</evidence>
<feature type="domain" description="Aminotransferase class I/classII large" evidence="11">
    <location>
        <begin position="133"/>
        <end position="512"/>
    </location>
</feature>
<dbReference type="Pfam" id="PF00155">
    <property type="entry name" value="Aminotran_1_2"/>
    <property type="match status" value="1"/>
</dbReference>
<evidence type="ECO:0000256" key="5">
    <source>
        <dbReference type="ARBA" id="ARBA00013220"/>
    </source>
</evidence>
<dbReference type="Gene3D" id="3.40.640.10">
    <property type="entry name" value="Type I PLP-dependent aspartate aminotransferase-like (Major domain)"/>
    <property type="match status" value="1"/>
</dbReference>
<dbReference type="GO" id="GO:0016020">
    <property type="term" value="C:membrane"/>
    <property type="evidence" value="ECO:0007669"/>
    <property type="project" value="GOC"/>
</dbReference>
<protein>
    <recommendedName>
        <fullName evidence="5">serine C-palmitoyltransferase</fullName>
        <ecNumber evidence="5">2.3.1.50</ecNumber>
    </recommendedName>
</protein>
<accession>A0A433QRR9</accession>
<dbReference type="GO" id="GO:0046513">
    <property type="term" value="P:ceramide biosynthetic process"/>
    <property type="evidence" value="ECO:0007669"/>
    <property type="project" value="TreeGrafter"/>
</dbReference>
<organism evidence="12 13">
    <name type="scientific">Jimgerdemannia flammicorona</name>
    <dbReference type="NCBI Taxonomy" id="994334"/>
    <lineage>
        <taxon>Eukaryota</taxon>
        <taxon>Fungi</taxon>
        <taxon>Fungi incertae sedis</taxon>
        <taxon>Mucoromycota</taxon>
        <taxon>Mucoromycotina</taxon>
        <taxon>Endogonomycetes</taxon>
        <taxon>Endogonales</taxon>
        <taxon>Endogonaceae</taxon>
        <taxon>Jimgerdemannia</taxon>
    </lineage>
</organism>
<evidence type="ECO:0000256" key="7">
    <source>
        <dbReference type="ARBA" id="ARBA00022898"/>
    </source>
</evidence>
<comment type="pathway">
    <text evidence="3">Sphingolipid metabolism.</text>
</comment>
<keyword evidence="6" id="KW-0808">Transferase</keyword>
<dbReference type="PANTHER" id="PTHR13693">
    <property type="entry name" value="CLASS II AMINOTRANSFERASE/8-AMINO-7-OXONONANOATE SYNTHASE"/>
    <property type="match status" value="1"/>
</dbReference>
<dbReference type="Proteomes" id="UP000274822">
    <property type="component" value="Unassembled WGS sequence"/>
</dbReference>
<comment type="pathway">
    <text evidence="2">Lipid metabolism; sphingolipid metabolism.</text>
</comment>
<dbReference type="GO" id="GO:0046512">
    <property type="term" value="P:sphingosine biosynthetic process"/>
    <property type="evidence" value="ECO:0007669"/>
    <property type="project" value="TreeGrafter"/>
</dbReference>
<evidence type="ECO:0000256" key="6">
    <source>
        <dbReference type="ARBA" id="ARBA00022679"/>
    </source>
</evidence>
<comment type="similarity">
    <text evidence="4">Belongs to the class-II pyridoxal-phosphate-dependent aminotransferase family.</text>
</comment>
<dbReference type="InterPro" id="IPR015424">
    <property type="entry name" value="PyrdxlP-dep_Trfase"/>
</dbReference>
<proteinExistence type="inferred from homology"/>